<dbReference type="Pfam" id="PF04749">
    <property type="entry name" value="PLAC8"/>
    <property type="match status" value="1"/>
</dbReference>
<proteinExistence type="inferred from homology"/>
<keyword evidence="2" id="KW-1185">Reference proteome</keyword>
<dbReference type="RefSeq" id="XP_072846315.1">
    <property type="nucleotide sequence ID" value="XM_072990214.1"/>
</dbReference>
<dbReference type="Proteomes" id="UP001652642">
    <property type="component" value="Chromosome 2"/>
</dbReference>
<protein>
    <submittedName>
        <fullName evidence="3">PLAC8-like protein 1</fullName>
    </submittedName>
</protein>
<dbReference type="NCBIfam" id="TIGR01571">
    <property type="entry name" value="A_thal_Cys_rich"/>
    <property type="match status" value="1"/>
</dbReference>
<evidence type="ECO:0000256" key="1">
    <source>
        <dbReference type="ARBA" id="ARBA00009024"/>
    </source>
</evidence>
<sequence>MSYVAAKFQDPFDFSVPIIILLLLFPPLRGKSPAEPVTTQPLPTGAIVSSITTIVSTGGNWSTGLFDVCSDKRICVCGALCSPCLECSLASRHGECFCFPLLLGSTLALRVSTRERHKIRGTLCEDWMVVCCCWPFAVCQMAREMKRRPVFQVYEMHQSPPPVKNALV</sequence>
<evidence type="ECO:0000313" key="2">
    <source>
        <dbReference type="Proteomes" id="UP001652642"/>
    </source>
</evidence>
<organism evidence="2 3">
    <name type="scientific">Pogona vitticeps</name>
    <name type="common">central bearded dragon</name>
    <dbReference type="NCBI Taxonomy" id="103695"/>
    <lineage>
        <taxon>Eukaryota</taxon>
        <taxon>Metazoa</taxon>
        <taxon>Chordata</taxon>
        <taxon>Craniata</taxon>
        <taxon>Vertebrata</taxon>
        <taxon>Euteleostomi</taxon>
        <taxon>Lepidosauria</taxon>
        <taxon>Squamata</taxon>
        <taxon>Bifurcata</taxon>
        <taxon>Unidentata</taxon>
        <taxon>Episquamata</taxon>
        <taxon>Toxicofera</taxon>
        <taxon>Iguania</taxon>
        <taxon>Acrodonta</taxon>
        <taxon>Agamidae</taxon>
        <taxon>Amphibolurinae</taxon>
        <taxon>Pogona</taxon>
    </lineage>
</organism>
<gene>
    <name evidence="3" type="primary">PLAC8L1</name>
</gene>
<evidence type="ECO:0000313" key="3">
    <source>
        <dbReference type="RefSeq" id="XP_072846315.1"/>
    </source>
</evidence>
<name>A0ABM5FLQ8_9SAUR</name>
<accession>A0ABM5FLQ8</accession>
<comment type="similarity">
    <text evidence="1">Belongs to the cornifelin family.</text>
</comment>
<reference evidence="2" key="1">
    <citation type="submission" date="2025-05" db="UniProtKB">
        <authorList>
            <consortium name="RefSeq"/>
        </authorList>
    </citation>
    <scope>NUCLEOTIDE SEQUENCE [LARGE SCALE GENOMIC DNA]</scope>
</reference>
<dbReference type="PANTHER" id="PTHR15907">
    <property type="entry name" value="DUF614 FAMILY PROTEIN-RELATED"/>
    <property type="match status" value="1"/>
</dbReference>
<dbReference type="GeneID" id="110085891"/>
<dbReference type="InterPro" id="IPR006461">
    <property type="entry name" value="PLAC_motif_containing"/>
</dbReference>
<reference evidence="3" key="2">
    <citation type="submission" date="2025-08" db="UniProtKB">
        <authorList>
            <consortium name="RefSeq"/>
        </authorList>
    </citation>
    <scope>IDENTIFICATION</scope>
</reference>